<reference evidence="5" key="1">
    <citation type="submission" date="2021-01" db="EMBL/GenBank/DDBJ databases">
        <authorList>
            <consortium name="Genoscope - CEA"/>
            <person name="William W."/>
        </authorList>
    </citation>
    <scope>NUCLEOTIDE SEQUENCE</scope>
</reference>
<gene>
    <name evidence="5" type="ORF">PPENT_87.1.T1360108</name>
</gene>
<dbReference type="Proteomes" id="UP000689195">
    <property type="component" value="Unassembled WGS sequence"/>
</dbReference>
<dbReference type="InterPro" id="IPR051681">
    <property type="entry name" value="Ser/Thr_Kinases-Pseudokinases"/>
</dbReference>
<dbReference type="InterPro" id="IPR000719">
    <property type="entry name" value="Prot_kinase_dom"/>
</dbReference>
<keyword evidence="6" id="KW-1185">Reference proteome</keyword>
<dbReference type="SMART" id="SM00220">
    <property type="entry name" value="S_TKc"/>
    <property type="match status" value="1"/>
</dbReference>
<evidence type="ECO:0000256" key="1">
    <source>
        <dbReference type="ARBA" id="ARBA00022741"/>
    </source>
</evidence>
<keyword evidence="1 3" id="KW-0547">Nucleotide-binding</keyword>
<dbReference type="GO" id="GO:0005524">
    <property type="term" value="F:ATP binding"/>
    <property type="evidence" value="ECO:0007669"/>
    <property type="project" value="UniProtKB-UniRule"/>
</dbReference>
<dbReference type="PROSITE" id="PS50011">
    <property type="entry name" value="PROTEIN_KINASE_DOM"/>
    <property type="match status" value="1"/>
</dbReference>
<dbReference type="PROSITE" id="PS00108">
    <property type="entry name" value="PROTEIN_KINASE_ST"/>
    <property type="match status" value="1"/>
</dbReference>
<dbReference type="EMBL" id="CAJJDO010000136">
    <property type="protein sequence ID" value="CAD8204241.1"/>
    <property type="molecule type" value="Genomic_DNA"/>
</dbReference>
<protein>
    <recommendedName>
        <fullName evidence="4">Protein kinase domain-containing protein</fullName>
    </recommendedName>
</protein>
<evidence type="ECO:0000256" key="3">
    <source>
        <dbReference type="PROSITE-ProRule" id="PRU10141"/>
    </source>
</evidence>
<organism evidence="5 6">
    <name type="scientific">Paramecium pentaurelia</name>
    <dbReference type="NCBI Taxonomy" id="43138"/>
    <lineage>
        <taxon>Eukaryota</taxon>
        <taxon>Sar</taxon>
        <taxon>Alveolata</taxon>
        <taxon>Ciliophora</taxon>
        <taxon>Intramacronucleata</taxon>
        <taxon>Oligohymenophorea</taxon>
        <taxon>Peniculida</taxon>
        <taxon>Parameciidae</taxon>
        <taxon>Paramecium</taxon>
    </lineage>
</organism>
<name>A0A8S1XSJ6_9CILI</name>
<dbReference type="InterPro" id="IPR017441">
    <property type="entry name" value="Protein_kinase_ATP_BS"/>
</dbReference>
<feature type="domain" description="Protein kinase" evidence="4">
    <location>
        <begin position="246"/>
        <end position="516"/>
    </location>
</feature>
<dbReference type="PROSITE" id="PS00107">
    <property type="entry name" value="PROTEIN_KINASE_ATP"/>
    <property type="match status" value="1"/>
</dbReference>
<evidence type="ECO:0000313" key="5">
    <source>
        <dbReference type="EMBL" id="CAD8204241.1"/>
    </source>
</evidence>
<evidence type="ECO:0000259" key="4">
    <source>
        <dbReference type="PROSITE" id="PS50011"/>
    </source>
</evidence>
<proteinExistence type="predicted"/>
<dbReference type="GO" id="GO:0004674">
    <property type="term" value="F:protein serine/threonine kinase activity"/>
    <property type="evidence" value="ECO:0007669"/>
    <property type="project" value="TreeGrafter"/>
</dbReference>
<dbReference type="OrthoDB" id="299340at2759"/>
<dbReference type="PANTHER" id="PTHR44329:SF214">
    <property type="entry name" value="PROTEIN KINASE DOMAIN-CONTAINING PROTEIN"/>
    <property type="match status" value="1"/>
</dbReference>
<dbReference type="Pfam" id="PF00069">
    <property type="entry name" value="Pkinase"/>
    <property type="match status" value="1"/>
</dbReference>
<evidence type="ECO:0000313" key="6">
    <source>
        <dbReference type="Proteomes" id="UP000689195"/>
    </source>
</evidence>
<keyword evidence="2 3" id="KW-0067">ATP-binding</keyword>
<sequence>MIGQILEYRGRYSEAIEHYKQDISPSCLFNCAMLYKIQQDKERSSLDKSGFEKLQFQSPQQLAITSFRNLAQSQNQYKMIAQMFQQVLLRRQNQQLLTEKIDGEIEYVNTVQINYRLTQSTKSLEQKFKEDSQNDQINQVTECHTIYRSYDSRISGQKMMVQSQMAENIESDSSSIHDQLSNEDNMLLKMQFYFNFPVRKDIEFFYLNLKHDIISEQDLYLERTLDEFVKKTQFLKYESSELFINNNLKEKIGQGGNSEVYKFYFQGQEYAAKVIQFEYKGSGETINDDEKLEIQNKLLEICIVCDITMSKIKYCLRIEHLGFKFEKLQGQIKVYKIILITNFYNSYQQLSEWEEIDKIKYVYKLSLGLAILQFDKELLHLDLKPDNVLVDSVKKNPVLADFGLSKYSQQSYFLSNGLKQMTIKYIDPDLVYNNFQSRKNDVYSFGVSLFQYFSGSIPFKELNYQQIHGQIKKFQEYHQTAIKQINNDLIRNLILDCTKSKDNRISFVQVLQRLFFYLYQINNSNVKQLIEILFQQIEIQQNERKIKYIYTYLKVMKKFIKQINSFKPIKFINKILQRYIIISSKDSGNCFPEIIQRMKQFINWVILNEHDFVLKLIDFDIKTNQINQNETEITFSFWVEDAQIIQQDRLILWQPFFKEIATNLQSIHNYQICQLYLPLSQIYEKNGKIKLNFMEYSQNLSIDQNYYYNLDSIPIDPKINLSKKFSLLNDDYAFCILIEQTIRQIKSKLDQNEQKKISTFELEIKNEKETISLKQIIDKLQN</sequence>
<feature type="binding site" evidence="3">
    <location>
        <position position="273"/>
    </location>
    <ligand>
        <name>ATP</name>
        <dbReference type="ChEBI" id="CHEBI:30616"/>
    </ligand>
</feature>
<comment type="caution">
    <text evidence="5">The sequence shown here is derived from an EMBL/GenBank/DDBJ whole genome shotgun (WGS) entry which is preliminary data.</text>
</comment>
<dbReference type="AlphaFoldDB" id="A0A8S1XSJ6"/>
<dbReference type="InterPro" id="IPR008271">
    <property type="entry name" value="Ser/Thr_kinase_AS"/>
</dbReference>
<accession>A0A8S1XSJ6</accession>
<dbReference type="PANTHER" id="PTHR44329">
    <property type="entry name" value="SERINE/THREONINE-PROTEIN KINASE TNNI3K-RELATED"/>
    <property type="match status" value="1"/>
</dbReference>
<evidence type="ECO:0000256" key="2">
    <source>
        <dbReference type="ARBA" id="ARBA00022840"/>
    </source>
</evidence>